<evidence type="ECO:0000313" key="2">
    <source>
        <dbReference type="EMBL" id="MBY24489.1"/>
    </source>
</evidence>
<dbReference type="InterPro" id="IPR052579">
    <property type="entry name" value="Zinc_finger_SWIM"/>
</dbReference>
<sequence>MSVLCCSLFYLRARITRNTRNVRNARIQLGRGVTVMDSNGQSEIVGFCLLTSEDLENVENMAITFKRFNPTWKNIKCIMADKDFTERNVFKNQFPSTQILICIFHCLRSMSREITYCI</sequence>
<evidence type="ECO:0000259" key="1">
    <source>
        <dbReference type="Pfam" id="PF21056"/>
    </source>
</evidence>
<dbReference type="EMBL" id="GGMR01011870">
    <property type="protein sequence ID" value="MBY24489.1"/>
    <property type="molecule type" value="Transcribed_RNA"/>
</dbReference>
<protein>
    <submittedName>
        <fullName evidence="2">Zinc finger SWIM domain-containing protein 3</fullName>
    </submittedName>
</protein>
<dbReference type="InterPro" id="IPR048324">
    <property type="entry name" value="ZSWIM1-3_RNaseH-like"/>
</dbReference>
<reference evidence="2" key="1">
    <citation type="submission" date="2018-04" db="EMBL/GenBank/DDBJ databases">
        <title>Transcriptome of Schizaphis graminum biotype I.</title>
        <authorList>
            <person name="Scully E.D."/>
            <person name="Geib S.M."/>
            <person name="Palmer N.A."/>
            <person name="Koch K."/>
            <person name="Bradshaw J."/>
            <person name="Heng-Moss T."/>
            <person name="Sarath G."/>
        </authorList>
    </citation>
    <scope>NUCLEOTIDE SEQUENCE</scope>
</reference>
<dbReference type="Pfam" id="PF21056">
    <property type="entry name" value="ZSWIM1-3_RNaseH-like"/>
    <property type="match status" value="1"/>
</dbReference>
<dbReference type="AlphaFoldDB" id="A0A2S2P4U3"/>
<dbReference type="PANTHER" id="PTHR31569">
    <property type="entry name" value="SWIM-TYPE DOMAIN-CONTAINING PROTEIN"/>
    <property type="match status" value="1"/>
</dbReference>
<proteinExistence type="predicted"/>
<name>A0A2S2P4U3_SCHGA</name>
<accession>A0A2S2P4U3</accession>
<organism evidence="2">
    <name type="scientific">Schizaphis graminum</name>
    <name type="common">Green bug aphid</name>
    <dbReference type="NCBI Taxonomy" id="13262"/>
    <lineage>
        <taxon>Eukaryota</taxon>
        <taxon>Metazoa</taxon>
        <taxon>Ecdysozoa</taxon>
        <taxon>Arthropoda</taxon>
        <taxon>Hexapoda</taxon>
        <taxon>Insecta</taxon>
        <taxon>Pterygota</taxon>
        <taxon>Neoptera</taxon>
        <taxon>Paraneoptera</taxon>
        <taxon>Hemiptera</taxon>
        <taxon>Sternorrhyncha</taxon>
        <taxon>Aphidomorpha</taxon>
        <taxon>Aphidoidea</taxon>
        <taxon>Aphididae</taxon>
        <taxon>Aphidini</taxon>
        <taxon>Schizaphis</taxon>
    </lineage>
</organism>
<feature type="domain" description="ZSWIM1/3 RNaseH-like" evidence="1">
    <location>
        <begin position="33"/>
        <end position="100"/>
    </location>
</feature>
<gene>
    <name evidence="2" type="primary">ZSWIM3</name>
    <name evidence="2" type="ORF">g.26751</name>
</gene>
<dbReference type="PANTHER" id="PTHR31569:SF4">
    <property type="entry name" value="SWIM-TYPE DOMAIN-CONTAINING PROTEIN"/>
    <property type="match status" value="1"/>
</dbReference>